<keyword evidence="2" id="KW-1003">Cell membrane</keyword>
<keyword evidence="9" id="KW-1185">Reference proteome</keyword>
<evidence type="ECO:0008006" key="10">
    <source>
        <dbReference type="Google" id="ProtNLM"/>
    </source>
</evidence>
<sequence length="739" mass="81221">MRKVRNTVAILLTMALFCNMGPSASYAASAYSLTPVKDNSPLTLSDNVSGNALGYSVRFITEKQLFQGVDDARDYYYEVPRADLGTNNYVELHYSHSELLDPSISTLTVFIDDKPLASSFLDKTNSKSGRLRIVLSSDQLTPGYHKITIAKHGTVSDDLCEDESNPANWLRVEPTSFLFLDTKNIYTVRDPLKVYPYPFVEAGTPEEAFGTVVVPDQTSSEVIAAALQITSSLAKMTSTKKTIPIIKESTWEQYEKRSHAIMVGPANEWKGPIKQQIGQLKLDAANTPFSLDSFVLKSNTSPKSKLVLLVTGSTAQEIEKHVSILTDPALRKQLAGSHLQVAESPSVLSDKSVDPAKQITLAAAGYDHMLLTPTKRETGTFSLQLPAHWKITGDGTLDLTVKLSPLFWSKELVAAEKDKEVLDKRGLTITINGQPATFSAAQLGELAGEKDSFSLKVPVAKELLDKTSTLEVSFTGHFGTVKNACSPDHGEGQWIFIDKQSRLSAPHELSADNSFAYWPAPFVTDSGLDETAFLVPEHLDDTAYQQLSYLVNQLAKNTLQPEHITVYQEPLTENQQKELAGYNVIALGGAKALKTLQAAQDKLLLKEKNQQLSLQPYGIINETTRYIAWIQPSPWDAEHSLAVFQSVQPQAKAAGFLGATLLTYLEGAREAGQIAVMSMSDATFMVNLQQEQQATPAQAAPQLVKQVPIWLIAVFVGVGVLLLIVIARLRRKDKRRKRN</sequence>
<evidence type="ECO:0000256" key="6">
    <source>
        <dbReference type="SAM" id="Phobius"/>
    </source>
</evidence>
<evidence type="ECO:0000256" key="2">
    <source>
        <dbReference type="ARBA" id="ARBA00022475"/>
    </source>
</evidence>
<keyword evidence="4 6" id="KW-1133">Transmembrane helix</keyword>
<reference evidence="8" key="1">
    <citation type="submission" date="2021-01" db="EMBL/GenBank/DDBJ databases">
        <title>Genomic Encyclopedia of Type Strains, Phase IV (KMG-IV): sequencing the most valuable type-strain genomes for metagenomic binning, comparative biology and taxonomic classification.</title>
        <authorList>
            <person name="Goeker M."/>
        </authorList>
    </citation>
    <scope>NUCLEOTIDE SEQUENCE</scope>
    <source>
        <strain evidence="8">DSM 25523</strain>
    </source>
</reference>
<keyword evidence="5 6" id="KW-0472">Membrane</keyword>
<name>A0A939BT39_9BACL</name>
<dbReference type="Proteomes" id="UP000717624">
    <property type="component" value="Unassembled WGS sequence"/>
</dbReference>
<dbReference type="InterPro" id="IPR018513">
    <property type="entry name" value="Cell_synthase_bac"/>
</dbReference>
<evidence type="ECO:0000256" key="4">
    <source>
        <dbReference type="ARBA" id="ARBA00022989"/>
    </source>
</evidence>
<feature type="transmembrane region" description="Helical" evidence="6">
    <location>
        <begin position="707"/>
        <end position="729"/>
    </location>
</feature>
<organism evidence="8 9">
    <name type="scientific">Brevibacillus fulvus</name>
    <dbReference type="NCBI Taxonomy" id="1125967"/>
    <lineage>
        <taxon>Bacteria</taxon>
        <taxon>Bacillati</taxon>
        <taxon>Bacillota</taxon>
        <taxon>Bacilli</taxon>
        <taxon>Bacillales</taxon>
        <taxon>Paenibacillaceae</taxon>
        <taxon>Brevibacillus</taxon>
    </lineage>
</organism>
<dbReference type="GO" id="GO:0006011">
    <property type="term" value="P:UDP-alpha-D-glucose metabolic process"/>
    <property type="evidence" value="ECO:0007669"/>
    <property type="project" value="InterPro"/>
</dbReference>
<dbReference type="PANTHER" id="PTHR39083:SF1">
    <property type="entry name" value="CYCLIC DI-GMP-BINDING PROTEIN"/>
    <property type="match status" value="1"/>
</dbReference>
<evidence type="ECO:0000256" key="3">
    <source>
        <dbReference type="ARBA" id="ARBA00022692"/>
    </source>
</evidence>
<dbReference type="AlphaFoldDB" id="A0A939BT39"/>
<dbReference type="GO" id="GO:0005886">
    <property type="term" value="C:plasma membrane"/>
    <property type="evidence" value="ECO:0007669"/>
    <property type="project" value="UniProtKB-SubCell"/>
</dbReference>
<feature type="chain" id="PRO_5038086948" description="Cellulose synthase" evidence="7">
    <location>
        <begin position="28"/>
        <end position="739"/>
    </location>
</feature>
<comment type="subcellular location">
    <subcellularLocation>
        <location evidence="1">Cell membrane</location>
        <topology evidence="1">Single-pass membrane protein</topology>
    </subcellularLocation>
</comment>
<evidence type="ECO:0000313" key="8">
    <source>
        <dbReference type="EMBL" id="MBM7591407.1"/>
    </source>
</evidence>
<dbReference type="PANTHER" id="PTHR39083">
    <property type="entry name" value="CYCLIC DI-GMP-BINDING PROTEIN"/>
    <property type="match status" value="1"/>
</dbReference>
<keyword evidence="7" id="KW-0732">Signal</keyword>
<dbReference type="RefSeq" id="WP_204519110.1">
    <property type="nucleotide sequence ID" value="NZ_BAABIN010000031.1"/>
</dbReference>
<dbReference type="EMBL" id="JAFBEB010000011">
    <property type="protein sequence ID" value="MBM7591407.1"/>
    <property type="molecule type" value="Genomic_DNA"/>
</dbReference>
<comment type="caution">
    <text evidence="8">The sequence shown here is derived from an EMBL/GenBank/DDBJ whole genome shotgun (WGS) entry which is preliminary data.</text>
</comment>
<keyword evidence="3 6" id="KW-0812">Transmembrane</keyword>
<protein>
    <recommendedName>
        <fullName evidence="10">Cellulose synthase</fullName>
    </recommendedName>
</protein>
<proteinExistence type="predicted"/>
<evidence type="ECO:0000256" key="5">
    <source>
        <dbReference type="ARBA" id="ARBA00023136"/>
    </source>
</evidence>
<feature type="signal peptide" evidence="7">
    <location>
        <begin position="1"/>
        <end position="27"/>
    </location>
</feature>
<evidence type="ECO:0000313" key="9">
    <source>
        <dbReference type="Proteomes" id="UP000717624"/>
    </source>
</evidence>
<dbReference type="Pfam" id="PF03170">
    <property type="entry name" value="BcsB"/>
    <property type="match status" value="1"/>
</dbReference>
<gene>
    <name evidence="8" type="ORF">JOD01_003046</name>
</gene>
<accession>A0A939BT39</accession>
<dbReference type="Gene3D" id="2.60.120.260">
    <property type="entry name" value="Galactose-binding domain-like"/>
    <property type="match status" value="2"/>
</dbReference>
<evidence type="ECO:0000256" key="1">
    <source>
        <dbReference type="ARBA" id="ARBA00004162"/>
    </source>
</evidence>
<evidence type="ECO:0000256" key="7">
    <source>
        <dbReference type="SAM" id="SignalP"/>
    </source>
</evidence>